<reference evidence="2" key="1">
    <citation type="submission" date="2015-06" db="EMBL/GenBank/DDBJ databases">
        <authorList>
            <person name="Joergensen T."/>
        </authorList>
    </citation>
    <scope>NUCLEOTIDE SEQUENCE</scope>
    <source>
        <plasmid evidence="2">pRGRH0298</plasmid>
    </source>
</reference>
<organism evidence="2">
    <name type="scientific">uncultured prokaryote</name>
    <dbReference type="NCBI Taxonomy" id="198431"/>
    <lineage>
        <taxon>unclassified sequences</taxon>
        <taxon>environmental samples</taxon>
    </lineage>
</organism>
<dbReference type="AlphaFoldDB" id="A0A0H5PZL4"/>
<name>A0A0H5PZL4_9ZZZZ</name>
<keyword evidence="1" id="KW-1133">Transmembrane helix</keyword>
<accession>A0A0H5PZL4</accession>
<feature type="transmembrane region" description="Helical" evidence="1">
    <location>
        <begin position="161"/>
        <end position="180"/>
    </location>
</feature>
<evidence type="ECO:0008006" key="3">
    <source>
        <dbReference type="Google" id="ProtNLM"/>
    </source>
</evidence>
<protein>
    <recommendedName>
        <fullName evidence="3">PEP-CTERM protein-sorting domain-containing protein</fullName>
    </recommendedName>
</protein>
<dbReference type="EMBL" id="LN852970">
    <property type="protein sequence ID" value="CRY94614.1"/>
    <property type="molecule type" value="Genomic_DNA"/>
</dbReference>
<evidence type="ECO:0000256" key="1">
    <source>
        <dbReference type="SAM" id="Phobius"/>
    </source>
</evidence>
<reference evidence="2" key="2">
    <citation type="submission" date="2015-07" db="EMBL/GenBank/DDBJ databases">
        <title>Plasmids, circular viruses and viroids from rat gut.</title>
        <authorList>
            <person name="Jorgensen T.J."/>
            <person name="Hansen M.A."/>
            <person name="Xu Z."/>
            <person name="Tabak M.A."/>
            <person name="Sorensen S.J."/>
            <person name="Hansen L.H."/>
        </authorList>
    </citation>
    <scope>NUCLEOTIDE SEQUENCE</scope>
    <source>
        <plasmid evidence="2">pRGRH0298</plasmid>
    </source>
</reference>
<dbReference type="NCBIfam" id="TIGR03370">
    <property type="entry name" value="VPLPA-CTERM"/>
    <property type="match status" value="1"/>
</dbReference>
<proteinExistence type="predicted"/>
<evidence type="ECO:0000313" key="2">
    <source>
        <dbReference type="EMBL" id="CRY94614.1"/>
    </source>
</evidence>
<geneLocation type="plasmid" evidence="2">
    <name>pRGRH0298</name>
</geneLocation>
<dbReference type="InterPro" id="IPR022472">
    <property type="entry name" value="VPLPA-CTERM"/>
</dbReference>
<keyword evidence="1" id="KW-0812">Transmembrane</keyword>
<sequence>MYLKAFCAAAVLALVGGAASAATCTGSFGKAQTTTFTVNQTVPTDSSVTAACVNNSNDSEGAVSGLFGIDTWMLGDKSGDEDDGDGTVFFTTEFSEGTTSGLWEIANPDNYSSVMLVLKAGNTFGAFLLDSAALMAGDWFTSRDLSHASVYYGGEPTPAPVPLPASALLLLGGVGGLAALRRRRKAA</sequence>
<keyword evidence="2" id="KW-0614">Plasmid</keyword>
<keyword evidence="1" id="KW-0472">Membrane</keyword>